<name>A0A4D9CWN0_9STRA</name>
<feature type="region of interest" description="Disordered" evidence="1">
    <location>
        <begin position="1083"/>
        <end position="1117"/>
    </location>
</feature>
<dbReference type="Gene3D" id="3.90.70.10">
    <property type="entry name" value="Cysteine proteinases"/>
    <property type="match status" value="1"/>
</dbReference>
<evidence type="ECO:0000259" key="2">
    <source>
        <dbReference type="PROSITE" id="PS50235"/>
    </source>
</evidence>
<accession>A0A4D9CWN0</accession>
<feature type="compositionally biased region" description="Gly residues" evidence="1">
    <location>
        <begin position="455"/>
        <end position="469"/>
    </location>
</feature>
<dbReference type="GO" id="GO:0005829">
    <property type="term" value="C:cytosol"/>
    <property type="evidence" value="ECO:0007669"/>
    <property type="project" value="TreeGrafter"/>
</dbReference>
<dbReference type="AlphaFoldDB" id="A0A4D9CWN0"/>
<organism evidence="3 4">
    <name type="scientific">Nannochloropsis salina CCMP1776</name>
    <dbReference type="NCBI Taxonomy" id="1027361"/>
    <lineage>
        <taxon>Eukaryota</taxon>
        <taxon>Sar</taxon>
        <taxon>Stramenopiles</taxon>
        <taxon>Ochrophyta</taxon>
        <taxon>Eustigmatophyceae</taxon>
        <taxon>Eustigmatales</taxon>
        <taxon>Monodopsidaceae</taxon>
        <taxon>Microchloropsis</taxon>
        <taxon>Microchloropsis salina</taxon>
    </lineage>
</organism>
<dbReference type="InterPro" id="IPR038765">
    <property type="entry name" value="Papain-like_cys_pep_sf"/>
</dbReference>
<feature type="compositionally biased region" description="Pro residues" evidence="1">
    <location>
        <begin position="487"/>
        <end position="501"/>
    </location>
</feature>
<dbReference type="GO" id="GO:0005634">
    <property type="term" value="C:nucleus"/>
    <property type="evidence" value="ECO:0007669"/>
    <property type="project" value="TreeGrafter"/>
</dbReference>
<dbReference type="SUPFAM" id="SSF54001">
    <property type="entry name" value="Cysteine proteinases"/>
    <property type="match status" value="1"/>
</dbReference>
<feature type="domain" description="USP" evidence="2">
    <location>
        <begin position="723"/>
        <end position="1181"/>
    </location>
</feature>
<dbReference type="Proteomes" id="UP000355283">
    <property type="component" value="Unassembled WGS sequence"/>
</dbReference>
<dbReference type="InterPro" id="IPR028889">
    <property type="entry name" value="USP"/>
</dbReference>
<feature type="region of interest" description="Disordered" evidence="1">
    <location>
        <begin position="1001"/>
        <end position="1060"/>
    </location>
</feature>
<dbReference type="Pfam" id="PF00443">
    <property type="entry name" value="UCH"/>
    <property type="match status" value="1"/>
</dbReference>
<dbReference type="GO" id="GO:0016579">
    <property type="term" value="P:protein deubiquitination"/>
    <property type="evidence" value="ECO:0007669"/>
    <property type="project" value="InterPro"/>
</dbReference>
<dbReference type="OrthoDB" id="289038at2759"/>
<gene>
    <name evidence="3" type="ORF">NSK_004715</name>
</gene>
<dbReference type="InterPro" id="IPR018200">
    <property type="entry name" value="USP_CS"/>
</dbReference>
<feature type="compositionally biased region" description="Low complexity" evidence="1">
    <location>
        <begin position="502"/>
        <end position="524"/>
    </location>
</feature>
<feature type="compositionally biased region" description="Basic and acidic residues" evidence="1">
    <location>
        <begin position="1027"/>
        <end position="1041"/>
    </location>
</feature>
<feature type="compositionally biased region" description="Basic and acidic residues" evidence="1">
    <location>
        <begin position="766"/>
        <end position="783"/>
    </location>
</feature>
<dbReference type="EMBL" id="SDOX01000021">
    <property type="protein sequence ID" value="TFJ83610.1"/>
    <property type="molecule type" value="Genomic_DNA"/>
</dbReference>
<feature type="region of interest" description="Disordered" evidence="1">
    <location>
        <begin position="129"/>
        <end position="222"/>
    </location>
</feature>
<feature type="compositionally biased region" description="Gly residues" evidence="1">
    <location>
        <begin position="1098"/>
        <end position="1108"/>
    </location>
</feature>
<proteinExistence type="predicted"/>
<feature type="compositionally biased region" description="Low complexity" evidence="1">
    <location>
        <begin position="794"/>
        <end position="811"/>
    </location>
</feature>
<protein>
    <recommendedName>
        <fullName evidence="2">USP domain-containing protein</fullName>
    </recommendedName>
</protein>
<feature type="compositionally biased region" description="Gly residues" evidence="1">
    <location>
        <begin position="1042"/>
        <end position="1051"/>
    </location>
</feature>
<feature type="compositionally biased region" description="Basic and acidic residues" evidence="1">
    <location>
        <begin position="129"/>
        <end position="155"/>
    </location>
</feature>
<keyword evidence="4" id="KW-1185">Reference proteome</keyword>
<feature type="compositionally biased region" description="Low complexity" evidence="1">
    <location>
        <begin position="1083"/>
        <end position="1094"/>
    </location>
</feature>
<evidence type="ECO:0000313" key="4">
    <source>
        <dbReference type="Proteomes" id="UP000355283"/>
    </source>
</evidence>
<evidence type="ECO:0000256" key="1">
    <source>
        <dbReference type="SAM" id="MobiDB-lite"/>
    </source>
</evidence>
<reference evidence="3 4" key="1">
    <citation type="submission" date="2019-01" db="EMBL/GenBank/DDBJ databases">
        <title>Nuclear Genome Assembly of the Microalgal Biofuel strain Nannochloropsis salina CCMP1776.</title>
        <authorList>
            <person name="Hovde B."/>
        </authorList>
    </citation>
    <scope>NUCLEOTIDE SEQUENCE [LARGE SCALE GENOMIC DNA]</scope>
    <source>
        <strain evidence="3 4">CCMP1776</strain>
    </source>
</reference>
<feature type="region of interest" description="Disordered" evidence="1">
    <location>
        <begin position="563"/>
        <end position="596"/>
    </location>
</feature>
<dbReference type="PANTHER" id="PTHR24006:SF827">
    <property type="entry name" value="UBIQUITIN CARBOXYL-TERMINAL HYDROLASE 34"/>
    <property type="match status" value="1"/>
</dbReference>
<sequence>MRLLELNGPPLKRLGPVLGAEMQATVWEILLDLPAHPTSLADLWSLRIFQSHHWTRLLRRHAVYRLLYVLHLLDSLLALPSSLPSSSPSAEEEQILDWQVRFVKAGHLKDLLAALKHFESLSRALAGRELGEEEGRGEDGEGGGRRGGGKAEESKPTTTVPLSPFPPLNASPAVAKEGERAGGREGGRVEDEGDRGTRAGTGEGRGGREGEEEERGGREAEEDGAALLSADAVALGLTLLGRIFHAFLRPTSSFSTSSPSTSITRIQSGHRTFLLASEVMHRSAVSLAVPSTLHTSLDILWALAKATRKPRSSLLLTAVRHSMHLLSLCFASFLPPSLSSSSSTLPPSFSLLADYPSLELWLAAFTLKVPSLAIRRAVARGFYQICVEEVRSSRSLTSARKAPELLPLLLQVMVPRLQQGREGGVRGIGLFSLLPNPPDDGGWKRGRRRWREEGGGGAKGELGGSQWGGKGKERLVGRGKKKQTGAPSPPLALPPSAPPSRPTSSSSFTSTASLPSSSSSSSSLNEKGRGREVNTWATPTISSSREYLVFFAAMLQLALHPSRYRRREGGREGGRHPRQPRPPSTSRQGPPRPCTSLPPSPPLLLLLLLLPRTLVLLVLPRGGGGLMSLEEEREGSRRLAAWGVDVSLLCAEVGAMLDAVDPSLWVASEKREEADAALAGVVLLAWVLAQASPTRQGKLTGPGGAGAARIYTSLLFPERKGEGGMEGEEGEEGGEARTLGALFVSSSTRSRLYALVLVGREDGEEAGDRGGGEEGEGGREGGREGQGNFAGGIRRTTSSSSAPPRFSSSLPYLPPSFPRNQSALPNPCPPTEVEGEGGTEGGTEEGREEGVYVRVLERMQAWLALDEGGKGGREGGTSVNQIISRECPHRSETTEPFPMLKVDIKNKESLEDSLALYVSGELLAGDNKYYCAECGRKVEAVRRTALQHIPPILIIHLKRFEFDLEHMIKFKVNDRCSFPLHLTMDPYMADHLLIEGAMRPPGEEEARLASSVPPSSLSGEAAAVKGQAREPGTHRRGEKQGGEGGGEGGGDGGEEGGQAPMLGALASHLTSSFSASHGLLTAPSFTSSSSVPPSGRCLDGGRGEGGGASPWTASGEGRHDYELTGVVVHTGTSESGHYYSFVKKEGGEGEGEGGRWWVFNDHVVAPFDPALIPAECFGGTEAVEGEEGGEGGGRGGKGGKETQRLPPLLSASLTCRAGPG</sequence>
<feature type="compositionally biased region" description="Acidic residues" evidence="1">
    <location>
        <begin position="833"/>
        <end position="843"/>
    </location>
</feature>
<dbReference type="InterPro" id="IPR050164">
    <property type="entry name" value="Peptidase_C19"/>
</dbReference>
<dbReference type="PROSITE" id="PS00973">
    <property type="entry name" value="USP_2"/>
    <property type="match status" value="1"/>
</dbReference>
<feature type="region of interest" description="Disordered" evidence="1">
    <location>
        <begin position="763"/>
        <end position="848"/>
    </location>
</feature>
<feature type="compositionally biased region" description="Basic and acidic residues" evidence="1">
    <location>
        <begin position="176"/>
        <end position="197"/>
    </location>
</feature>
<dbReference type="GO" id="GO:0004843">
    <property type="term" value="F:cysteine-type deubiquitinase activity"/>
    <property type="evidence" value="ECO:0007669"/>
    <property type="project" value="InterPro"/>
</dbReference>
<feature type="region of interest" description="Disordered" evidence="1">
    <location>
        <begin position="436"/>
        <end position="532"/>
    </location>
</feature>
<feature type="compositionally biased region" description="Basic and acidic residues" evidence="1">
    <location>
        <begin position="205"/>
        <end position="219"/>
    </location>
</feature>
<dbReference type="InterPro" id="IPR001394">
    <property type="entry name" value="Peptidase_C19_UCH"/>
</dbReference>
<evidence type="ECO:0000313" key="3">
    <source>
        <dbReference type="EMBL" id="TFJ83610.1"/>
    </source>
</evidence>
<comment type="caution">
    <text evidence="3">The sequence shown here is derived from an EMBL/GenBank/DDBJ whole genome shotgun (WGS) entry which is preliminary data.</text>
</comment>
<dbReference type="PROSITE" id="PS50235">
    <property type="entry name" value="USP_3"/>
    <property type="match status" value="1"/>
</dbReference>
<dbReference type="PANTHER" id="PTHR24006">
    <property type="entry name" value="UBIQUITIN CARBOXYL-TERMINAL HYDROLASE"/>
    <property type="match status" value="1"/>
</dbReference>
<feature type="region of interest" description="Disordered" evidence="1">
    <location>
        <begin position="1182"/>
        <end position="1220"/>
    </location>
</feature>